<dbReference type="GO" id="GO:0051213">
    <property type="term" value="F:dioxygenase activity"/>
    <property type="evidence" value="ECO:0007669"/>
    <property type="project" value="UniProtKB-KW"/>
</dbReference>
<keyword evidence="6" id="KW-0408">Iron</keyword>
<accession>A0A5C3LSE6</accession>
<dbReference type="OrthoDB" id="412814at2759"/>
<dbReference type="STRING" id="68775.A0A5C3LSE6"/>
<evidence type="ECO:0000259" key="8">
    <source>
        <dbReference type="PROSITE" id="PS51471"/>
    </source>
</evidence>
<name>A0A5C3LSE6_9AGAR</name>
<dbReference type="SUPFAM" id="SSF51197">
    <property type="entry name" value="Clavaminate synthase-like"/>
    <property type="match status" value="1"/>
</dbReference>
<keyword evidence="3" id="KW-0479">Metal-binding</keyword>
<comment type="subcellular location">
    <subcellularLocation>
        <location evidence="1">Nucleus</location>
    </subcellularLocation>
</comment>
<evidence type="ECO:0000256" key="3">
    <source>
        <dbReference type="ARBA" id="ARBA00022723"/>
    </source>
</evidence>
<comment type="similarity">
    <text evidence="2">Belongs to the alkB family.</text>
</comment>
<keyword evidence="10" id="KW-1185">Reference proteome</keyword>
<keyword evidence="4" id="KW-0223">Dioxygenase</keyword>
<dbReference type="Pfam" id="PF13532">
    <property type="entry name" value="2OG-FeII_Oxy_2"/>
    <property type="match status" value="1"/>
</dbReference>
<dbReference type="Proteomes" id="UP000308652">
    <property type="component" value="Unassembled WGS sequence"/>
</dbReference>
<protein>
    <recommendedName>
        <fullName evidence="8">Fe2OG dioxygenase domain-containing protein</fullName>
    </recommendedName>
</protein>
<dbReference type="EMBL" id="ML213616">
    <property type="protein sequence ID" value="TFK36054.1"/>
    <property type="molecule type" value="Genomic_DNA"/>
</dbReference>
<dbReference type="GO" id="GO:0005634">
    <property type="term" value="C:nucleus"/>
    <property type="evidence" value="ECO:0007669"/>
    <property type="project" value="UniProtKB-SubCell"/>
</dbReference>
<dbReference type="InterPro" id="IPR005123">
    <property type="entry name" value="Oxoglu/Fe-dep_dioxygenase_dom"/>
</dbReference>
<dbReference type="GO" id="GO:0046872">
    <property type="term" value="F:metal ion binding"/>
    <property type="evidence" value="ECO:0007669"/>
    <property type="project" value="UniProtKB-KW"/>
</dbReference>
<evidence type="ECO:0000256" key="6">
    <source>
        <dbReference type="ARBA" id="ARBA00023004"/>
    </source>
</evidence>
<dbReference type="PROSITE" id="PS51471">
    <property type="entry name" value="FE2OG_OXY"/>
    <property type="match status" value="1"/>
</dbReference>
<evidence type="ECO:0000256" key="1">
    <source>
        <dbReference type="ARBA" id="ARBA00004123"/>
    </source>
</evidence>
<keyword evidence="7" id="KW-0539">Nucleus</keyword>
<evidence type="ECO:0000256" key="5">
    <source>
        <dbReference type="ARBA" id="ARBA00023002"/>
    </source>
</evidence>
<dbReference type="InterPro" id="IPR037151">
    <property type="entry name" value="AlkB-like_sf"/>
</dbReference>
<evidence type="ECO:0000256" key="4">
    <source>
        <dbReference type="ARBA" id="ARBA00022964"/>
    </source>
</evidence>
<dbReference type="AlphaFoldDB" id="A0A5C3LSE6"/>
<dbReference type="InterPro" id="IPR032862">
    <property type="entry name" value="ALKBH6"/>
</dbReference>
<dbReference type="InterPro" id="IPR027450">
    <property type="entry name" value="AlkB-like"/>
</dbReference>
<evidence type="ECO:0000256" key="7">
    <source>
        <dbReference type="ARBA" id="ARBA00023242"/>
    </source>
</evidence>
<dbReference type="Gene3D" id="2.60.120.590">
    <property type="entry name" value="Alpha-ketoglutarate-dependent dioxygenase AlkB-like"/>
    <property type="match status" value="1"/>
</dbReference>
<dbReference type="PANTHER" id="PTHR46030:SF1">
    <property type="entry name" value="ALPHA-KETOGLUTARATE-DEPENDENT DIOXYGENASE ALKB HOMOLOG 6"/>
    <property type="match status" value="1"/>
</dbReference>
<proteinExistence type="inferred from homology"/>
<dbReference type="PANTHER" id="PTHR46030">
    <property type="entry name" value="ALPHA-KETOGLUTARATE-DEPENDENT DIOXYGENASE ALKB HOMOLOG 6"/>
    <property type="match status" value="1"/>
</dbReference>
<gene>
    <name evidence="9" type="ORF">BDQ12DRAFT_634403</name>
</gene>
<evidence type="ECO:0000313" key="9">
    <source>
        <dbReference type="EMBL" id="TFK36054.1"/>
    </source>
</evidence>
<organism evidence="9 10">
    <name type="scientific">Crucibulum laeve</name>
    <dbReference type="NCBI Taxonomy" id="68775"/>
    <lineage>
        <taxon>Eukaryota</taxon>
        <taxon>Fungi</taxon>
        <taxon>Dikarya</taxon>
        <taxon>Basidiomycota</taxon>
        <taxon>Agaricomycotina</taxon>
        <taxon>Agaricomycetes</taxon>
        <taxon>Agaricomycetidae</taxon>
        <taxon>Agaricales</taxon>
        <taxon>Agaricineae</taxon>
        <taxon>Nidulariaceae</taxon>
        <taxon>Crucibulum</taxon>
    </lineage>
</organism>
<keyword evidence="5" id="KW-0560">Oxidoreductase</keyword>
<reference evidence="9 10" key="1">
    <citation type="journal article" date="2019" name="Nat. Ecol. Evol.">
        <title>Megaphylogeny resolves global patterns of mushroom evolution.</title>
        <authorList>
            <person name="Varga T."/>
            <person name="Krizsan K."/>
            <person name="Foldi C."/>
            <person name="Dima B."/>
            <person name="Sanchez-Garcia M."/>
            <person name="Sanchez-Ramirez S."/>
            <person name="Szollosi G.J."/>
            <person name="Szarkandi J.G."/>
            <person name="Papp V."/>
            <person name="Albert L."/>
            <person name="Andreopoulos W."/>
            <person name="Angelini C."/>
            <person name="Antonin V."/>
            <person name="Barry K.W."/>
            <person name="Bougher N.L."/>
            <person name="Buchanan P."/>
            <person name="Buyck B."/>
            <person name="Bense V."/>
            <person name="Catcheside P."/>
            <person name="Chovatia M."/>
            <person name="Cooper J."/>
            <person name="Damon W."/>
            <person name="Desjardin D."/>
            <person name="Finy P."/>
            <person name="Geml J."/>
            <person name="Haridas S."/>
            <person name="Hughes K."/>
            <person name="Justo A."/>
            <person name="Karasinski D."/>
            <person name="Kautmanova I."/>
            <person name="Kiss B."/>
            <person name="Kocsube S."/>
            <person name="Kotiranta H."/>
            <person name="LaButti K.M."/>
            <person name="Lechner B.E."/>
            <person name="Liimatainen K."/>
            <person name="Lipzen A."/>
            <person name="Lukacs Z."/>
            <person name="Mihaltcheva S."/>
            <person name="Morgado L.N."/>
            <person name="Niskanen T."/>
            <person name="Noordeloos M.E."/>
            <person name="Ohm R.A."/>
            <person name="Ortiz-Santana B."/>
            <person name="Ovrebo C."/>
            <person name="Racz N."/>
            <person name="Riley R."/>
            <person name="Savchenko A."/>
            <person name="Shiryaev A."/>
            <person name="Soop K."/>
            <person name="Spirin V."/>
            <person name="Szebenyi C."/>
            <person name="Tomsovsky M."/>
            <person name="Tulloss R.E."/>
            <person name="Uehling J."/>
            <person name="Grigoriev I.V."/>
            <person name="Vagvolgyi C."/>
            <person name="Papp T."/>
            <person name="Martin F.M."/>
            <person name="Miettinen O."/>
            <person name="Hibbett D.S."/>
            <person name="Nagy L.G."/>
        </authorList>
    </citation>
    <scope>NUCLEOTIDE SEQUENCE [LARGE SCALE GENOMIC DNA]</scope>
    <source>
        <strain evidence="9 10">CBS 166.37</strain>
    </source>
</reference>
<sequence length="265" mass="29968">MEVPDIYKHRIKGHTSTFYVPNFITEAEEEYLTRKIVESSQHKWKNLANRRLQLWGGEVTPNGILLSQPMPSFVDKYPDIISRLRDMGAFQNSPHGAPNHIILNEYLPGQGIMPHQDGPRYHPVVATISLGSHCVFHYYQYKTEDGHVTKEPSSVPDGEGKSIDSTPVLSVLLERRSVVISSGYMYTDRLHGIQEAEEDFINCVPAAETPMDSCSRFGIGNFDLLGDEDMKQAIEKGEPLKRETRYSLTCRDVGRVSKANHLFCT</sequence>
<evidence type="ECO:0000313" key="10">
    <source>
        <dbReference type="Proteomes" id="UP000308652"/>
    </source>
</evidence>
<feature type="domain" description="Fe2OG dioxygenase" evidence="8">
    <location>
        <begin position="97"/>
        <end position="254"/>
    </location>
</feature>
<evidence type="ECO:0000256" key="2">
    <source>
        <dbReference type="ARBA" id="ARBA00007879"/>
    </source>
</evidence>